<dbReference type="HOGENOM" id="CLU_049594_0_0_14"/>
<evidence type="ECO:0000313" key="1">
    <source>
        <dbReference type="EMBL" id="AHB36046.1"/>
    </source>
</evidence>
<name>V5RIY4_SPIAP</name>
<dbReference type="OrthoDB" id="9776786at2"/>
<accession>V5RIY4</accession>
<protein>
    <submittedName>
        <fullName evidence="1">Phosphonate ABC transporter, phosphonate-binding protein</fullName>
    </submittedName>
</protein>
<dbReference type="SUPFAM" id="SSF53850">
    <property type="entry name" value="Periplasmic binding protein-like II"/>
    <property type="match status" value="1"/>
</dbReference>
<dbReference type="RefSeq" id="WP_023788980.1">
    <property type="nucleotide sequence ID" value="NC_022998.1"/>
</dbReference>
<evidence type="ECO:0000313" key="2">
    <source>
        <dbReference type="Proteomes" id="UP000018550"/>
    </source>
</evidence>
<dbReference type="EMBL" id="CP006682">
    <property type="protein sequence ID" value="AHB36046.1"/>
    <property type="molecule type" value="Genomic_DNA"/>
</dbReference>
<organism evidence="1 2">
    <name type="scientific">Spiroplasma apis B31</name>
    <dbReference type="NCBI Taxonomy" id="1276258"/>
    <lineage>
        <taxon>Bacteria</taxon>
        <taxon>Bacillati</taxon>
        <taxon>Mycoplasmatota</taxon>
        <taxon>Mollicutes</taxon>
        <taxon>Entomoplasmatales</taxon>
        <taxon>Spiroplasmataceae</taxon>
        <taxon>Spiroplasma</taxon>
    </lineage>
</organism>
<dbReference type="KEGG" id="sapi:SAPIS_v1c02000"/>
<dbReference type="InterPro" id="IPR054816">
    <property type="entry name" value="Lipoprotein_mollicutes-type_CS"/>
</dbReference>
<dbReference type="STRING" id="1276258.SAPIS_v1c02000"/>
<dbReference type="AlphaFoldDB" id="V5RIY4"/>
<sequence length="408" mass="45726">MKKLLFLVGSFSILTTPVSTIVSCGGKSNTLRIAFVPSRNATDILKTVKPLEEKLKNKLKEKDSSFNKNVEITAATNYEAAGDSMKKGKSDLAFLPINTYESYRGDIKEDGTYSKAGILLVSSRESLAAESNFEEFKTNGKFDDAKAKAESNGDNLAKLSKNYDQIIENILKDEDSFNKEKLTEKLYNKDEKVSYYRSYIYANKKFIKDTLGEEDFRSKENAKKLIKKASEDKKLSLGGSPTSSASVLYPLLWMKEHLGLDNNELKNIYENKYKQASYTDAAEKVSNGTVELAVGYADIRYDINDPTKMKDAYKNTQTIGASRGIPNDGIMYSRETVDETLANNLRESFLELVADKANSEIFDIYSHKGYVGVGSKTSIEYEKEQDQIITDNLKSISIIQDLLKEITS</sequence>
<gene>
    <name evidence="1" type="primary">phnD</name>
    <name evidence="1" type="ORF">SAPIS_v1c02000</name>
</gene>
<dbReference type="Gene3D" id="3.40.190.10">
    <property type="entry name" value="Periplasmic binding protein-like II"/>
    <property type="match status" value="2"/>
</dbReference>
<reference evidence="1 2" key="1">
    <citation type="journal article" date="2014" name="Genome Announc.">
        <title>Complete Genome Sequence of Spiroplasma apis B31T (ATCC 33834), a Bacterium Associated with May Disease of Honeybees (Apis mellifera).</title>
        <authorList>
            <person name="Ku C."/>
            <person name="Lo W.S."/>
            <person name="Chen L.L."/>
            <person name="Kuo C.H."/>
        </authorList>
    </citation>
    <scope>NUCLEOTIDE SEQUENCE [LARGE SCALE GENOMIC DNA]</scope>
    <source>
        <strain evidence="1">B31</strain>
    </source>
</reference>
<dbReference type="PROSITE" id="PS51257">
    <property type="entry name" value="PROKAR_LIPOPROTEIN"/>
    <property type="match status" value="1"/>
</dbReference>
<dbReference type="PANTHER" id="PTHR35841:SF1">
    <property type="entry name" value="PHOSPHONATES-BINDING PERIPLASMIC PROTEIN"/>
    <property type="match status" value="1"/>
</dbReference>
<keyword evidence="2" id="KW-1185">Reference proteome</keyword>
<dbReference type="NCBIfam" id="NF038029">
    <property type="entry name" value="LP_plasma"/>
    <property type="match status" value="1"/>
</dbReference>
<dbReference type="eggNOG" id="COG3221">
    <property type="taxonomic scope" value="Bacteria"/>
</dbReference>
<dbReference type="Proteomes" id="UP000018550">
    <property type="component" value="Chromosome"/>
</dbReference>
<dbReference type="PATRIC" id="fig|1276258.3.peg.194"/>
<proteinExistence type="predicted"/>
<dbReference type="PANTHER" id="PTHR35841">
    <property type="entry name" value="PHOSPHONATES-BINDING PERIPLASMIC PROTEIN"/>
    <property type="match status" value="1"/>
</dbReference>
<dbReference type="Pfam" id="PF12974">
    <property type="entry name" value="Phosphonate-bd"/>
    <property type="match status" value="1"/>
</dbReference>